<dbReference type="Gene3D" id="3.90.1140.10">
    <property type="entry name" value="Cyclic phosphodiesterase"/>
    <property type="match status" value="1"/>
</dbReference>
<name>A0A344TJX9_9BACT</name>
<dbReference type="SUPFAM" id="SSF55144">
    <property type="entry name" value="LigT-like"/>
    <property type="match status" value="1"/>
</dbReference>
<protein>
    <submittedName>
        <fullName evidence="1">Mutarotase</fullName>
    </submittedName>
</protein>
<dbReference type="InterPro" id="IPR009097">
    <property type="entry name" value="Cyclic_Pdiesterase"/>
</dbReference>
<organism evidence="1 2">
    <name type="scientific">Runella rosea</name>
    <dbReference type="NCBI Taxonomy" id="2259595"/>
    <lineage>
        <taxon>Bacteria</taxon>
        <taxon>Pseudomonadati</taxon>
        <taxon>Bacteroidota</taxon>
        <taxon>Cytophagia</taxon>
        <taxon>Cytophagales</taxon>
        <taxon>Spirosomataceae</taxon>
        <taxon>Runella</taxon>
    </lineage>
</organism>
<dbReference type="KEGG" id="run:DR864_14925"/>
<dbReference type="Proteomes" id="UP000251993">
    <property type="component" value="Chromosome"/>
</dbReference>
<gene>
    <name evidence="1" type="ORF">DR864_14925</name>
</gene>
<dbReference type="RefSeq" id="WP_114067731.1">
    <property type="nucleotide sequence ID" value="NZ_CP030850.1"/>
</dbReference>
<proteinExistence type="predicted"/>
<reference evidence="1 2" key="1">
    <citation type="submission" date="2018-07" db="EMBL/GenBank/DDBJ databases">
        <title>Genome sequencing of Runella.</title>
        <authorList>
            <person name="Baek M.-G."/>
            <person name="Yi H."/>
        </authorList>
    </citation>
    <scope>NUCLEOTIDE SEQUENCE [LARGE SCALE GENOMIC DNA]</scope>
    <source>
        <strain evidence="1 2">HYN0085</strain>
    </source>
</reference>
<evidence type="ECO:0000313" key="2">
    <source>
        <dbReference type="Proteomes" id="UP000251993"/>
    </source>
</evidence>
<keyword evidence="2" id="KW-1185">Reference proteome</keyword>
<evidence type="ECO:0000313" key="1">
    <source>
        <dbReference type="EMBL" id="AXE18950.1"/>
    </source>
</evidence>
<accession>A0A344TJX9</accession>
<dbReference type="EMBL" id="CP030850">
    <property type="protein sequence ID" value="AXE18950.1"/>
    <property type="molecule type" value="Genomic_DNA"/>
</dbReference>
<dbReference type="AlphaFoldDB" id="A0A344TJX9"/>
<sequence>MDLEQHYHQLWTRSVQQFESGHFEYDTMIDAPVDSRRGITLLARPPLTVRTAIEAMLSNLKASEPEQYYYPITDIHLTILSIISCYENFSLSLIDTTQYAALVQEVINGQKSFKIQFRGITASPSCLLIQGFPLDNALKKIRNGLRQRFQNSGLQHSIDKRYAIQTAHSTVVRFRKPFIHPDDFLQKAKTYREVNFGMFDVNELELVFNDWYQKTGTTTVLERFRLGE</sequence>
<dbReference type="OrthoDB" id="2326088at2"/>